<feature type="domain" description="PDZ" evidence="2">
    <location>
        <begin position="1"/>
        <end position="67"/>
    </location>
</feature>
<dbReference type="GO" id="GO:0045216">
    <property type="term" value="P:cell-cell junction organization"/>
    <property type="evidence" value="ECO:0007669"/>
    <property type="project" value="TreeGrafter"/>
</dbReference>
<dbReference type="GO" id="GO:0005923">
    <property type="term" value="C:bicellular tight junction"/>
    <property type="evidence" value="ECO:0007669"/>
    <property type="project" value="TreeGrafter"/>
</dbReference>
<dbReference type="Pfam" id="PF00595">
    <property type="entry name" value="PDZ"/>
    <property type="match status" value="2"/>
</dbReference>
<feature type="compositionally biased region" description="Acidic residues" evidence="1">
    <location>
        <begin position="80"/>
        <end position="93"/>
    </location>
</feature>
<name>A0A803XX37_MELGA</name>
<dbReference type="GO" id="GO:1905605">
    <property type="term" value="P:positive regulation of blood-brain barrier permeability"/>
    <property type="evidence" value="ECO:0007669"/>
    <property type="project" value="TreeGrafter"/>
</dbReference>
<accession>A0A803XX37</accession>
<reference evidence="3" key="2">
    <citation type="submission" date="2025-08" db="UniProtKB">
        <authorList>
            <consortium name="Ensembl"/>
        </authorList>
    </citation>
    <scope>IDENTIFICATION</scope>
</reference>
<dbReference type="SMART" id="SM00228">
    <property type="entry name" value="PDZ"/>
    <property type="match status" value="2"/>
</dbReference>
<dbReference type="Gene3D" id="2.30.42.10">
    <property type="match status" value="2"/>
</dbReference>
<feature type="domain" description="PDZ" evidence="2">
    <location>
        <begin position="144"/>
        <end position="190"/>
    </location>
</feature>
<reference evidence="3" key="3">
    <citation type="submission" date="2025-09" db="UniProtKB">
        <authorList>
            <consortium name="Ensembl"/>
        </authorList>
    </citation>
    <scope>IDENTIFICATION</scope>
</reference>
<dbReference type="Proteomes" id="UP000001645">
    <property type="component" value="Chromosome 12"/>
</dbReference>
<dbReference type="PANTHER" id="PTHR13865:SF25">
    <property type="entry name" value="TIGHT JUNCTION PROTEIN ZO-1"/>
    <property type="match status" value="1"/>
</dbReference>
<dbReference type="CDD" id="cd06727">
    <property type="entry name" value="PDZ1_ZO1-like"/>
    <property type="match status" value="1"/>
</dbReference>
<dbReference type="GO" id="GO:0050839">
    <property type="term" value="F:cell adhesion molecule binding"/>
    <property type="evidence" value="ECO:0007669"/>
    <property type="project" value="TreeGrafter"/>
</dbReference>
<dbReference type="GO" id="GO:0005886">
    <property type="term" value="C:plasma membrane"/>
    <property type="evidence" value="ECO:0007669"/>
    <property type="project" value="TreeGrafter"/>
</dbReference>
<dbReference type="Ensembl" id="ENSMGAT00000036873.1">
    <property type="protein sequence ID" value="ENSMGAP00000024083.1"/>
    <property type="gene ID" value="ENSMGAG00000017675.1"/>
</dbReference>
<evidence type="ECO:0000313" key="4">
    <source>
        <dbReference type="Proteomes" id="UP000001645"/>
    </source>
</evidence>
<reference evidence="3 4" key="1">
    <citation type="journal article" date="2010" name="PLoS Biol.">
        <title>Multi-platform next-generation sequencing of the domestic turkey (Meleagris gallopavo): genome assembly and analysis.</title>
        <authorList>
            <person name="Dalloul R.A."/>
            <person name="Long J.A."/>
            <person name="Zimin A.V."/>
            <person name="Aslam L."/>
            <person name="Beal K."/>
            <person name="Blomberg L.A."/>
            <person name="Bouffard P."/>
            <person name="Burt D.W."/>
            <person name="Crasta O."/>
            <person name="Crooijmans R.P."/>
            <person name="Cooper K."/>
            <person name="Coulombe R.A."/>
            <person name="De S."/>
            <person name="Delany M.E."/>
            <person name="Dodgson J.B."/>
            <person name="Dong J.J."/>
            <person name="Evans C."/>
            <person name="Frederickson K.M."/>
            <person name="Flicek P."/>
            <person name="Florea L."/>
            <person name="Folkerts O."/>
            <person name="Groenen M.A."/>
            <person name="Harkins T.T."/>
            <person name="Herrero J."/>
            <person name="Hoffmann S."/>
            <person name="Megens H.J."/>
            <person name="Jiang A."/>
            <person name="de Jong P."/>
            <person name="Kaiser P."/>
            <person name="Kim H."/>
            <person name="Kim K.W."/>
            <person name="Kim S."/>
            <person name="Langenberger D."/>
            <person name="Lee M.K."/>
            <person name="Lee T."/>
            <person name="Mane S."/>
            <person name="Marcais G."/>
            <person name="Marz M."/>
            <person name="McElroy A.P."/>
            <person name="Modise T."/>
            <person name="Nefedov M."/>
            <person name="Notredame C."/>
            <person name="Paton I.R."/>
            <person name="Payne W.S."/>
            <person name="Pertea G."/>
            <person name="Prickett D."/>
            <person name="Puiu D."/>
            <person name="Qioa D."/>
            <person name="Raineri E."/>
            <person name="Ruffier M."/>
            <person name="Salzberg S.L."/>
            <person name="Schatz M.C."/>
            <person name="Scheuring C."/>
            <person name="Schmidt C.J."/>
            <person name="Schroeder S."/>
            <person name="Searle S.M."/>
            <person name="Smith E.J."/>
            <person name="Smith J."/>
            <person name="Sonstegard T.S."/>
            <person name="Stadler P.F."/>
            <person name="Tafer H."/>
            <person name="Tu Z.J."/>
            <person name="Van Tassell C.P."/>
            <person name="Vilella A.J."/>
            <person name="Williams K.P."/>
            <person name="Yorke J.A."/>
            <person name="Zhang L."/>
            <person name="Zhang H.B."/>
            <person name="Zhang X."/>
            <person name="Zhang Y."/>
            <person name="Reed K.M."/>
        </authorList>
    </citation>
    <scope>NUCLEOTIDE SEQUENCE [LARGE SCALE GENOMIC DNA]</scope>
</reference>
<keyword evidence="4" id="KW-1185">Reference proteome</keyword>
<dbReference type="SUPFAM" id="SSF50156">
    <property type="entry name" value="PDZ domain-like"/>
    <property type="match status" value="2"/>
</dbReference>
<dbReference type="AlphaFoldDB" id="A0A803XX37"/>
<protein>
    <recommendedName>
        <fullName evidence="2">PDZ domain-containing protein</fullName>
    </recommendedName>
</protein>
<dbReference type="InterPro" id="IPR036034">
    <property type="entry name" value="PDZ_sf"/>
</dbReference>
<evidence type="ECO:0000313" key="3">
    <source>
        <dbReference type="Ensembl" id="ENSMGAP00000024083.1"/>
    </source>
</evidence>
<dbReference type="InParanoid" id="A0A803XX37"/>
<feature type="region of interest" description="Disordered" evidence="1">
    <location>
        <begin position="72"/>
        <end position="148"/>
    </location>
</feature>
<dbReference type="PANTHER" id="PTHR13865">
    <property type="entry name" value="TIGHT JUNCTION PROTEIN"/>
    <property type="match status" value="1"/>
</dbReference>
<dbReference type="InterPro" id="IPR001478">
    <property type="entry name" value="PDZ"/>
</dbReference>
<dbReference type="PROSITE" id="PS50106">
    <property type="entry name" value="PDZ"/>
    <property type="match status" value="2"/>
</dbReference>
<evidence type="ECO:0000259" key="2">
    <source>
        <dbReference type="PROSITE" id="PS50106"/>
    </source>
</evidence>
<organism evidence="3 4">
    <name type="scientific">Meleagris gallopavo</name>
    <name type="common">Wild turkey</name>
    <dbReference type="NCBI Taxonomy" id="9103"/>
    <lineage>
        <taxon>Eukaryota</taxon>
        <taxon>Metazoa</taxon>
        <taxon>Chordata</taxon>
        <taxon>Craniata</taxon>
        <taxon>Vertebrata</taxon>
        <taxon>Euteleostomi</taxon>
        <taxon>Archelosauria</taxon>
        <taxon>Archosauria</taxon>
        <taxon>Dinosauria</taxon>
        <taxon>Saurischia</taxon>
        <taxon>Theropoda</taxon>
        <taxon>Coelurosauria</taxon>
        <taxon>Aves</taxon>
        <taxon>Neognathae</taxon>
        <taxon>Galloanserae</taxon>
        <taxon>Galliformes</taxon>
        <taxon>Phasianidae</taxon>
        <taxon>Meleagridinae</taxon>
        <taxon>Meleagris</taxon>
    </lineage>
</organism>
<sequence length="324" mass="35374">NPHFQSGETSIVISDVLKGGPAEGLLQENDRVAMVNGVSMDNVEHAFAVQQLRKSGKNAKITIRRMKKIQIPVARQEPEPVSENEDDSYDEEIRDPRSSRGASSANRRHEKSWVRDRSASRERSLSPRSDRRSVTSSQPAKPTKVTLVKSRKNEEYGLRLASHIFVKEISQDSLAARDGNIQEGDVVLKVQLCASQQAAEPWPGMAGEQHFHGALARVAPGKGGVGPWRCSLTSGPPCRPVLASSLPTHLLLVLGAEQHKSHRYAGPSVGGARQGGQGPWPPTLVPCCHHHRCSHSKCCSWGRRRAMPVSWDSIAVGHCDLTAP</sequence>
<dbReference type="GeneTree" id="ENSGT00940000155164"/>
<dbReference type="GO" id="GO:0150105">
    <property type="term" value="P:protein localization to cell-cell junction"/>
    <property type="evidence" value="ECO:0007669"/>
    <property type="project" value="TreeGrafter"/>
</dbReference>
<proteinExistence type="predicted"/>
<dbReference type="GO" id="GO:0090557">
    <property type="term" value="P:establishment of endothelial intestinal barrier"/>
    <property type="evidence" value="ECO:0007669"/>
    <property type="project" value="TreeGrafter"/>
</dbReference>
<evidence type="ECO:0000256" key="1">
    <source>
        <dbReference type="SAM" id="MobiDB-lite"/>
    </source>
</evidence>
<feature type="compositionally biased region" description="Basic and acidic residues" evidence="1">
    <location>
        <begin position="111"/>
        <end position="133"/>
    </location>
</feature>
<dbReference type="GO" id="GO:0098609">
    <property type="term" value="P:cell-cell adhesion"/>
    <property type="evidence" value="ECO:0007669"/>
    <property type="project" value="TreeGrafter"/>
</dbReference>